<feature type="transmembrane region" description="Helical" evidence="6">
    <location>
        <begin position="215"/>
        <end position="234"/>
    </location>
</feature>
<keyword evidence="2 6" id="KW-0812">Transmembrane</keyword>
<proteinExistence type="predicted"/>
<feature type="transmembrane region" description="Helical" evidence="6">
    <location>
        <begin position="190"/>
        <end position="209"/>
    </location>
</feature>
<gene>
    <name evidence="7" type="ORF">GSI_06088</name>
</gene>
<keyword evidence="3 6" id="KW-1133">Transmembrane helix</keyword>
<comment type="caution">
    <text evidence="7">The sequence shown here is derived from an EMBL/GenBank/DDBJ whole genome shotgun (WGS) entry which is preliminary data.</text>
</comment>
<dbReference type="PANTHER" id="PTHR12570:SF85">
    <property type="entry name" value="DUF803 DOMAIN MEMBRANE PROTEIN (AFU_ORTHOLOGUE AFUA_1G15880)"/>
    <property type="match status" value="1"/>
</dbReference>
<feature type="transmembrane region" description="Helical" evidence="6">
    <location>
        <begin position="20"/>
        <end position="42"/>
    </location>
</feature>
<dbReference type="PANTHER" id="PTHR12570">
    <property type="match status" value="1"/>
</dbReference>
<dbReference type="SUPFAM" id="SSF103481">
    <property type="entry name" value="Multidrug resistance efflux transporter EmrE"/>
    <property type="match status" value="1"/>
</dbReference>
<feature type="transmembrane region" description="Helical" evidence="6">
    <location>
        <begin position="157"/>
        <end position="178"/>
    </location>
</feature>
<name>A0A2G8SCS5_9APHY</name>
<comment type="subcellular location">
    <subcellularLocation>
        <location evidence="1">Membrane</location>
        <topology evidence="1">Multi-pass membrane protein</topology>
    </subcellularLocation>
</comment>
<feature type="region of interest" description="Disordered" evidence="5">
    <location>
        <begin position="239"/>
        <end position="308"/>
    </location>
</feature>
<organism evidence="7 8">
    <name type="scientific">Ganoderma sinense ZZ0214-1</name>
    <dbReference type="NCBI Taxonomy" id="1077348"/>
    <lineage>
        <taxon>Eukaryota</taxon>
        <taxon>Fungi</taxon>
        <taxon>Dikarya</taxon>
        <taxon>Basidiomycota</taxon>
        <taxon>Agaricomycotina</taxon>
        <taxon>Agaricomycetes</taxon>
        <taxon>Polyporales</taxon>
        <taxon>Polyporaceae</taxon>
        <taxon>Ganoderma</taxon>
    </lineage>
</organism>
<feature type="compositionally biased region" description="Basic and acidic residues" evidence="5">
    <location>
        <begin position="298"/>
        <end position="308"/>
    </location>
</feature>
<protein>
    <submittedName>
        <fullName evidence="7">Transporter</fullName>
    </submittedName>
</protein>
<evidence type="ECO:0000256" key="5">
    <source>
        <dbReference type="SAM" id="MobiDB-lite"/>
    </source>
</evidence>
<feature type="compositionally biased region" description="Basic and acidic residues" evidence="5">
    <location>
        <begin position="272"/>
        <end position="291"/>
    </location>
</feature>
<dbReference type="InterPro" id="IPR037185">
    <property type="entry name" value="EmrE-like"/>
</dbReference>
<dbReference type="Proteomes" id="UP000230002">
    <property type="component" value="Unassembled WGS sequence"/>
</dbReference>
<dbReference type="Pfam" id="PF05653">
    <property type="entry name" value="Mg_trans_NIPA"/>
    <property type="match status" value="1"/>
</dbReference>
<dbReference type="InterPro" id="IPR008521">
    <property type="entry name" value="Mg_trans_NIPA"/>
</dbReference>
<dbReference type="AlphaFoldDB" id="A0A2G8SCS5"/>
<dbReference type="OrthoDB" id="6428174at2759"/>
<evidence type="ECO:0000256" key="6">
    <source>
        <dbReference type="SAM" id="Phobius"/>
    </source>
</evidence>
<keyword evidence="8" id="KW-1185">Reference proteome</keyword>
<evidence type="ECO:0000313" key="7">
    <source>
        <dbReference type="EMBL" id="PIL31388.1"/>
    </source>
</evidence>
<sequence length="308" mass="33611">MVVMVLGELLNFVAYTFAPPVLITPLGALSVIVGAILASVFLNEKLGHLGRVGCSLCLLGSLIIVLHAPPDREIATVDEILNFALKTGFLMYSFVVLVFTLVMIYAVVPKYGRTNPIVYISICSLVGSVSVMAIKGLGVAVRLTFSGNNQFTRPATYVFAILVATCIIVQTNYFNKALDTFSTNVVNPMYYVGFSTATIVASIILFQGLNTDDPANSLSLLAGFITTFLGVHLLELSRSPSPGPGENGYVRAANGDEEVGMQTLYEPEQDDYEHVSNDTDHDRDHDHERSPLHRSPRRSFERGRDRTS</sequence>
<evidence type="ECO:0000256" key="1">
    <source>
        <dbReference type="ARBA" id="ARBA00004141"/>
    </source>
</evidence>
<evidence type="ECO:0000256" key="2">
    <source>
        <dbReference type="ARBA" id="ARBA00022692"/>
    </source>
</evidence>
<dbReference type="GO" id="GO:0016020">
    <property type="term" value="C:membrane"/>
    <property type="evidence" value="ECO:0007669"/>
    <property type="project" value="UniProtKB-SubCell"/>
</dbReference>
<feature type="transmembrane region" description="Helical" evidence="6">
    <location>
        <begin position="49"/>
        <end position="69"/>
    </location>
</feature>
<accession>A0A2G8SCS5</accession>
<evidence type="ECO:0000256" key="4">
    <source>
        <dbReference type="ARBA" id="ARBA00023136"/>
    </source>
</evidence>
<keyword evidence="4 6" id="KW-0472">Membrane</keyword>
<evidence type="ECO:0000256" key="3">
    <source>
        <dbReference type="ARBA" id="ARBA00022989"/>
    </source>
</evidence>
<feature type="transmembrane region" description="Helical" evidence="6">
    <location>
        <begin position="89"/>
        <end position="108"/>
    </location>
</feature>
<feature type="transmembrane region" description="Helical" evidence="6">
    <location>
        <begin position="117"/>
        <end position="137"/>
    </location>
</feature>
<reference evidence="7 8" key="1">
    <citation type="journal article" date="2015" name="Sci. Rep.">
        <title>Chromosome-level genome map provides insights into diverse defense mechanisms in the medicinal fungus Ganoderma sinense.</title>
        <authorList>
            <person name="Zhu Y."/>
            <person name="Xu J."/>
            <person name="Sun C."/>
            <person name="Zhou S."/>
            <person name="Xu H."/>
            <person name="Nelson D.R."/>
            <person name="Qian J."/>
            <person name="Song J."/>
            <person name="Luo H."/>
            <person name="Xiang L."/>
            <person name="Li Y."/>
            <person name="Xu Z."/>
            <person name="Ji A."/>
            <person name="Wang L."/>
            <person name="Lu S."/>
            <person name="Hayward A."/>
            <person name="Sun W."/>
            <person name="Li X."/>
            <person name="Schwartz D.C."/>
            <person name="Wang Y."/>
            <person name="Chen S."/>
        </authorList>
    </citation>
    <scope>NUCLEOTIDE SEQUENCE [LARGE SCALE GENOMIC DNA]</scope>
    <source>
        <strain evidence="7 8">ZZ0214-1</strain>
    </source>
</reference>
<evidence type="ECO:0000313" key="8">
    <source>
        <dbReference type="Proteomes" id="UP000230002"/>
    </source>
</evidence>
<dbReference type="EMBL" id="AYKW01000012">
    <property type="protein sequence ID" value="PIL31388.1"/>
    <property type="molecule type" value="Genomic_DNA"/>
</dbReference>
<dbReference type="GO" id="GO:0015095">
    <property type="term" value="F:magnesium ion transmembrane transporter activity"/>
    <property type="evidence" value="ECO:0007669"/>
    <property type="project" value="InterPro"/>
</dbReference>